<organism evidence="8 9">
    <name type="scientific">Exophiala bonariae</name>
    <dbReference type="NCBI Taxonomy" id="1690606"/>
    <lineage>
        <taxon>Eukaryota</taxon>
        <taxon>Fungi</taxon>
        <taxon>Dikarya</taxon>
        <taxon>Ascomycota</taxon>
        <taxon>Pezizomycotina</taxon>
        <taxon>Eurotiomycetes</taxon>
        <taxon>Chaetothyriomycetidae</taxon>
        <taxon>Chaetothyriales</taxon>
        <taxon>Herpotrichiellaceae</taxon>
        <taxon>Exophiala</taxon>
    </lineage>
</organism>
<proteinExistence type="inferred from homology"/>
<comment type="similarity">
    <text evidence="2">Belongs to the major facilitator superfamily. Sugar transporter (TC 2.A.1.1) family.</text>
</comment>
<feature type="domain" description="Major facilitator superfamily (MFS) profile" evidence="7">
    <location>
        <begin position="1"/>
        <end position="413"/>
    </location>
</feature>
<evidence type="ECO:0000256" key="1">
    <source>
        <dbReference type="ARBA" id="ARBA00004141"/>
    </source>
</evidence>
<dbReference type="AlphaFoldDB" id="A0AAV9MT47"/>
<dbReference type="InterPro" id="IPR005829">
    <property type="entry name" value="Sugar_transporter_CS"/>
</dbReference>
<dbReference type="GO" id="GO:0005351">
    <property type="term" value="F:carbohydrate:proton symporter activity"/>
    <property type="evidence" value="ECO:0007669"/>
    <property type="project" value="TreeGrafter"/>
</dbReference>
<keyword evidence="5 6" id="KW-0472">Membrane</keyword>
<dbReference type="InterPro" id="IPR036259">
    <property type="entry name" value="MFS_trans_sf"/>
</dbReference>
<dbReference type="PROSITE" id="PS50850">
    <property type="entry name" value="MFS"/>
    <property type="match status" value="1"/>
</dbReference>
<dbReference type="SUPFAM" id="SSF103473">
    <property type="entry name" value="MFS general substrate transporter"/>
    <property type="match status" value="1"/>
</dbReference>
<dbReference type="Pfam" id="PF00083">
    <property type="entry name" value="Sugar_tr"/>
    <property type="match status" value="1"/>
</dbReference>
<comment type="caution">
    <text evidence="8">The sequence shown here is derived from an EMBL/GenBank/DDBJ whole genome shotgun (WGS) entry which is preliminary data.</text>
</comment>
<feature type="transmembrane region" description="Helical" evidence="6">
    <location>
        <begin position="325"/>
        <end position="348"/>
    </location>
</feature>
<evidence type="ECO:0000259" key="7">
    <source>
        <dbReference type="PROSITE" id="PS50850"/>
    </source>
</evidence>
<reference evidence="8 9" key="1">
    <citation type="submission" date="2023-08" db="EMBL/GenBank/DDBJ databases">
        <title>Black Yeasts Isolated from many extreme environments.</title>
        <authorList>
            <person name="Coleine C."/>
            <person name="Stajich J.E."/>
            <person name="Selbmann L."/>
        </authorList>
    </citation>
    <scope>NUCLEOTIDE SEQUENCE [LARGE SCALE GENOMIC DNA]</scope>
    <source>
        <strain evidence="8 9">CCFEE 5792</strain>
    </source>
</reference>
<feature type="transmembrane region" description="Helical" evidence="6">
    <location>
        <begin position="261"/>
        <end position="281"/>
    </location>
</feature>
<dbReference type="InterPro" id="IPR050360">
    <property type="entry name" value="MFS_Sugar_Transporters"/>
</dbReference>
<feature type="transmembrane region" description="Helical" evidence="6">
    <location>
        <begin position="290"/>
        <end position="313"/>
    </location>
</feature>
<dbReference type="PANTHER" id="PTHR48022">
    <property type="entry name" value="PLASTIDIC GLUCOSE TRANSPORTER 4"/>
    <property type="match status" value="1"/>
</dbReference>
<feature type="transmembrane region" description="Helical" evidence="6">
    <location>
        <begin position="51"/>
        <end position="71"/>
    </location>
</feature>
<dbReference type="EMBL" id="JAVRRD010000047">
    <property type="protein sequence ID" value="KAK5044557.1"/>
    <property type="molecule type" value="Genomic_DNA"/>
</dbReference>
<feature type="transmembrane region" description="Helical" evidence="6">
    <location>
        <begin position="228"/>
        <end position="255"/>
    </location>
</feature>
<evidence type="ECO:0000256" key="5">
    <source>
        <dbReference type="ARBA" id="ARBA00023136"/>
    </source>
</evidence>
<dbReference type="GeneID" id="89978837"/>
<evidence type="ECO:0000256" key="3">
    <source>
        <dbReference type="ARBA" id="ARBA00022692"/>
    </source>
</evidence>
<evidence type="ECO:0000256" key="4">
    <source>
        <dbReference type="ARBA" id="ARBA00022989"/>
    </source>
</evidence>
<evidence type="ECO:0000313" key="9">
    <source>
        <dbReference type="Proteomes" id="UP001358417"/>
    </source>
</evidence>
<dbReference type="Proteomes" id="UP001358417">
    <property type="component" value="Unassembled WGS sequence"/>
</dbReference>
<dbReference type="FunFam" id="1.20.1250.20:FF:001515">
    <property type="entry name" value="Uncharacterized protein"/>
    <property type="match status" value="1"/>
</dbReference>
<name>A0AAV9MT47_9EURO</name>
<dbReference type="PANTHER" id="PTHR48022:SF11">
    <property type="entry name" value="MONOSACCHARIDE TRANSPORTER (HXT8), PUTATIVE (AFU_ORTHOLOGUE AFUA_2G08120)-RELATED"/>
    <property type="match status" value="1"/>
</dbReference>
<keyword evidence="3 6" id="KW-0812">Transmembrane</keyword>
<keyword evidence="9" id="KW-1185">Reference proteome</keyword>
<feature type="transmembrane region" description="Helical" evidence="6">
    <location>
        <begin position="360"/>
        <end position="382"/>
    </location>
</feature>
<comment type="subcellular location">
    <subcellularLocation>
        <location evidence="1">Membrane</location>
        <topology evidence="1">Multi-pass membrane protein</topology>
    </subcellularLocation>
</comment>
<dbReference type="Gene3D" id="1.20.1250.20">
    <property type="entry name" value="MFS general substrate transporter like domains"/>
    <property type="match status" value="1"/>
</dbReference>
<evidence type="ECO:0000256" key="2">
    <source>
        <dbReference type="ARBA" id="ARBA00010992"/>
    </source>
</evidence>
<dbReference type="RefSeq" id="XP_064700215.1">
    <property type="nucleotide sequence ID" value="XM_064854216.1"/>
</dbReference>
<accession>A0AAV9MT47</accession>
<evidence type="ECO:0000256" key="6">
    <source>
        <dbReference type="SAM" id="Phobius"/>
    </source>
</evidence>
<feature type="transmembrane region" description="Helical" evidence="6">
    <location>
        <begin position="107"/>
        <end position="130"/>
    </location>
</feature>
<keyword evidence="4 6" id="KW-1133">Transmembrane helix</keyword>
<feature type="transmembrane region" description="Helical" evidence="6">
    <location>
        <begin position="142"/>
        <end position="159"/>
    </location>
</feature>
<dbReference type="GO" id="GO:0016020">
    <property type="term" value="C:membrane"/>
    <property type="evidence" value="ECO:0007669"/>
    <property type="project" value="UniProtKB-SubCell"/>
</dbReference>
<feature type="transmembrane region" description="Helical" evidence="6">
    <location>
        <begin position="77"/>
        <end position="95"/>
    </location>
</feature>
<evidence type="ECO:0000313" key="8">
    <source>
        <dbReference type="EMBL" id="KAK5044557.1"/>
    </source>
</evidence>
<gene>
    <name evidence="8" type="ORF">LTR84_010681</name>
</gene>
<dbReference type="InterPro" id="IPR005828">
    <property type="entry name" value="MFS_sugar_transport-like"/>
</dbReference>
<sequence length="496" mass="53731">MGLVDASFKPVSNADSIIGAMSGVFQAGAVINVFGTAWLADRYGRKSALHWCSFLSLIGGALLCASTSSTMFIVARLFAGAGAWGTLAVVPIYTAELAPPRLRGLMVGLNGVNIAIGYALATWMGLAFYYVDSPAAQWRAPLGISLVWPLVMIGVCFIVPESPRFLLMKGRVEEARHIVLKLHSIKGDTRQEFARSEFYQMVKQAEVDRQITPGWVELFRNPSYRKRVFMAAAYACFVAQVDVQLGPTIYAALGYGTEKQLILQSGWVAVGIVANLLGAVIMDHVGRKPLLLLGLGGCCVCLIIEAAMVSSFAEAGTNKAGLQMGVAATYLFLFIYSLGVDVAGIVFYSEIFSNHLRARGLAFTIAALGLTDLLFLQVAATAFRHIGWKFYLVFIILSAIGTVWVWVAIPETKGVPLEEVARIFGDNVAVYEADVHVDHEANELVVDQHGASDSEHITRVATEAGVPGYPTGFFDGEKRVGGSEMRSEHLDDVRKY</sequence>
<feature type="transmembrane region" description="Helical" evidence="6">
    <location>
        <begin position="388"/>
        <end position="409"/>
    </location>
</feature>
<feature type="transmembrane region" description="Helical" evidence="6">
    <location>
        <begin position="17"/>
        <end position="39"/>
    </location>
</feature>
<dbReference type="PROSITE" id="PS00216">
    <property type="entry name" value="SUGAR_TRANSPORT_1"/>
    <property type="match status" value="2"/>
</dbReference>
<protein>
    <recommendedName>
        <fullName evidence="7">Major facilitator superfamily (MFS) profile domain-containing protein</fullName>
    </recommendedName>
</protein>
<dbReference type="InterPro" id="IPR020846">
    <property type="entry name" value="MFS_dom"/>
</dbReference>